<dbReference type="AlphaFoldDB" id="A0A8H4A370"/>
<dbReference type="InterPro" id="IPR002129">
    <property type="entry name" value="PyrdxlP-dep_de-COase"/>
</dbReference>
<name>A0A8H4A370_GIGMA</name>
<evidence type="ECO:0000313" key="6">
    <source>
        <dbReference type="Proteomes" id="UP000439903"/>
    </source>
</evidence>
<evidence type="ECO:0000313" key="5">
    <source>
        <dbReference type="EMBL" id="KAF0402745.1"/>
    </source>
</evidence>
<dbReference type="GO" id="GO:0016740">
    <property type="term" value="F:transferase activity"/>
    <property type="evidence" value="ECO:0007669"/>
    <property type="project" value="UniProtKB-KW"/>
</dbReference>
<dbReference type="GO" id="GO:0016830">
    <property type="term" value="F:carbon-carbon lyase activity"/>
    <property type="evidence" value="ECO:0007669"/>
    <property type="project" value="InterPro"/>
</dbReference>
<keyword evidence="5" id="KW-0808">Transferase</keyword>
<accession>A0A8H4A370</accession>
<organism evidence="5 6">
    <name type="scientific">Gigaspora margarita</name>
    <dbReference type="NCBI Taxonomy" id="4874"/>
    <lineage>
        <taxon>Eukaryota</taxon>
        <taxon>Fungi</taxon>
        <taxon>Fungi incertae sedis</taxon>
        <taxon>Mucoromycota</taxon>
        <taxon>Glomeromycotina</taxon>
        <taxon>Glomeromycetes</taxon>
        <taxon>Diversisporales</taxon>
        <taxon>Gigasporaceae</taxon>
        <taxon>Gigaspora</taxon>
    </lineage>
</organism>
<dbReference type="GO" id="GO:0019752">
    <property type="term" value="P:carboxylic acid metabolic process"/>
    <property type="evidence" value="ECO:0007669"/>
    <property type="project" value="InterPro"/>
</dbReference>
<dbReference type="PANTHER" id="PTHR42735:SF4">
    <property type="entry name" value="PYRIDOXAL PHOSPHATE-DEPENDENT DECARBOXYLASE FAMILY PROTEIN"/>
    <property type="match status" value="1"/>
</dbReference>
<feature type="modified residue" description="N6-(pyridoxal phosphate)lysine" evidence="4">
    <location>
        <position position="457"/>
    </location>
</feature>
<keyword evidence="6" id="KW-1185">Reference proteome</keyword>
<comment type="cofactor">
    <cofactor evidence="1 4">
        <name>pyridoxal 5'-phosphate</name>
        <dbReference type="ChEBI" id="CHEBI:597326"/>
    </cofactor>
</comment>
<dbReference type="InterPro" id="IPR050477">
    <property type="entry name" value="GrpII_AminoAcid_Decarb"/>
</dbReference>
<dbReference type="InterPro" id="IPR015424">
    <property type="entry name" value="PyrdxlP-dep_Trfase"/>
</dbReference>
<evidence type="ECO:0000256" key="2">
    <source>
        <dbReference type="ARBA" id="ARBA00022898"/>
    </source>
</evidence>
<sequence>MTKETSDHFHHVNNMIASWFFGPRAENKEFVKEFYNNIIDLQAEGRMSYFDSADPKFITTQMQNSKEFKNNMEYLRSQLNKLLEKLNERTVPFWSPRYMGHMVTETTMPSNLGYIAALQYNQNNIATEGSPLTTMLEIGVGNQLCEMLGFNTSNLNINLDNFDKEDENTYNFGSKEIQSWGHITCDGSVANLESIWATRNLKFYPLSLSLAIEEGQLSFIGKNFSIELANGSVKLFKDCTTWELLNLKPTTVLSIPERLYQKYGITSQFLQASLKVYTIQTVGKDYLEQKFGITKPSLYFASSTHHYSWPKGCAIVGIGSGNLKSVPVDYAARMDINELDKVLAKCGRNKQAVYAVVAIMGSTEQGACDPLTDIVALRERYQRRYGLSFAIHADAAWGGYFRTMLIEPSKNSPCDDDSEDHDEDGDTFVPILALNPYTRKHLYSLKDCDSITIDPHKSGYIPYPAGGLCYRDQRMRFLVTWTSPIVTRPMEESIGIYGVEGSKPGAAPVAAWLSHDVIGLHQKGYGALLEQATFTCSKIYCHWATMSTDKDNFIVVPFNMLPAEKLNPPNLKEVKKQKQKISELIVTKSNLDIIKDEEAMNLIKKVGSDLIINTFACNFKVNGKVNENIDEANYLNRRLFEKFSITSYRQANKSKPLILTSTMLRQSAYGNCLTNFKNRLGLKGDQDLYALINVVMSPWPTEFDFITTLTKTFKENLKELAELSIRRNIKTTAHLNIIPSIEENQSNEKFCYTSHLFVIQGTDEIYLVHLPIFQLETHRYQVIIKAEIPTRIMEKYKDFRKKNPSKVLILWCKENITIDHISTEGSSFTACIIKDFVHNIALKEHPKIFSITFKVKTIKLLKMRNLGLPYQDADYPKDRVPFYIYGTENQLHIDHLLLKTPSIQLSAENVKIELTSGKFTKEQKERGAIVHIIAKEEKDGTIIDLYEVAMQPFPDTKYLGDSFFFKANNCFHVELYEDPAYDSISNGPGLDKVDSISPFAIGKLILPSVSKGGLYIDSQLINIDPIIKIQKDGIAKCTSTGSWRKYPKHMFVNAEKIDVKTSPVHASSFSAL</sequence>
<gene>
    <name evidence="5" type="ORF">F8M41_009375</name>
</gene>
<dbReference type="Pfam" id="PF00282">
    <property type="entry name" value="Pyridoxal_deC"/>
    <property type="match status" value="1"/>
</dbReference>
<comment type="caution">
    <text evidence="5">The sequence shown here is derived from an EMBL/GenBank/DDBJ whole genome shotgun (WGS) entry which is preliminary data.</text>
</comment>
<proteinExistence type="predicted"/>
<keyword evidence="2 4" id="KW-0663">Pyridoxal phosphate</keyword>
<protein>
    <submittedName>
        <fullName evidence="5">PLP-dependent transferase</fullName>
    </submittedName>
</protein>
<evidence type="ECO:0000256" key="3">
    <source>
        <dbReference type="ARBA" id="ARBA00023239"/>
    </source>
</evidence>
<dbReference type="PANTHER" id="PTHR42735">
    <property type="match status" value="1"/>
</dbReference>
<evidence type="ECO:0000256" key="1">
    <source>
        <dbReference type="ARBA" id="ARBA00001933"/>
    </source>
</evidence>
<dbReference type="OrthoDB" id="2161780at2759"/>
<dbReference type="InterPro" id="IPR015421">
    <property type="entry name" value="PyrdxlP-dep_Trfase_major"/>
</dbReference>
<keyword evidence="3" id="KW-0456">Lyase</keyword>
<evidence type="ECO:0000256" key="4">
    <source>
        <dbReference type="PIRSR" id="PIRSR602129-50"/>
    </source>
</evidence>
<dbReference type="EMBL" id="WTPW01002005">
    <property type="protein sequence ID" value="KAF0402745.1"/>
    <property type="molecule type" value="Genomic_DNA"/>
</dbReference>
<dbReference type="GO" id="GO:0030170">
    <property type="term" value="F:pyridoxal phosphate binding"/>
    <property type="evidence" value="ECO:0007669"/>
    <property type="project" value="InterPro"/>
</dbReference>
<dbReference type="Proteomes" id="UP000439903">
    <property type="component" value="Unassembled WGS sequence"/>
</dbReference>
<dbReference type="SUPFAM" id="SSF53383">
    <property type="entry name" value="PLP-dependent transferases"/>
    <property type="match status" value="1"/>
</dbReference>
<dbReference type="Gene3D" id="3.40.640.10">
    <property type="entry name" value="Type I PLP-dependent aspartate aminotransferase-like (Major domain)"/>
    <property type="match status" value="1"/>
</dbReference>
<reference evidence="5 6" key="1">
    <citation type="journal article" date="2019" name="Environ. Microbiol.">
        <title>At the nexus of three kingdoms: the genome of the mycorrhizal fungus Gigaspora margarita provides insights into plant, endobacterial and fungal interactions.</title>
        <authorList>
            <person name="Venice F."/>
            <person name="Ghignone S."/>
            <person name="Salvioli di Fossalunga A."/>
            <person name="Amselem J."/>
            <person name="Novero M."/>
            <person name="Xianan X."/>
            <person name="Sedzielewska Toro K."/>
            <person name="Morin E."/>
            <person name="Lipzen A."/>
            <person name="Grigoriev I.V."/>
            <person name="Henrissat B."/>
            <person name="Martin F.M."/>
            <person name="Bonfante P."/>
        </authorList>
    </citation>
    <scope>NUCLEOTIDE SEQUENCE [LARGE SCALE GENOMIC DNA]</scope>
    <source>
        <strain evidence="5 6">BEG34</strain>
    </source>
</reference>